<dbReference type="InterPro" id="IPR007278">
    <property type="entry name" value="DUF397"/>
</dbReference>
<gene>
    <name evidence="2" type="ORF">ACH4TF_24125</name>
</gene>
<evidence type="ECO:0000313" key="3">
    <source>
        <dbReference type="Proteomes" id="UP001611162"/>
    </source>
</evidence>
<reference evidence="2 3" key="1">
    <citation type="submission" date="2024-10" db="EMBL/GenBank/DDBJ databases">
        <title>The Natural Products Discovery Center: Release of the First 8490 Sequenced Strains for Exploring Actinobacteria Biosynthetic Diversity.</title>
        <authorList>
            <person name="Kalkreuter E."/>
            <person name="Kautsar S.A."/>
            <person name="Yang D."/>
            <person name="Bader C.D."/>
            <person name="Teijaro C.N."/>
            <person name="Fluegel L."/>
            <person name="Davis C.M."/>
            <person name="Simpson J.R."/>
            <person name="Lauterbach L."/>
            <person name="Steele A.D."/>
            <person name="Gui C."/>
            <person name="Meng S."/>
            <person name="Li G."/>
            <person name="Viehrig K."/>
            <person name="Ye F."/>
            <person name="Su P."/>
            <person name="Kiefer A.F."/>
            <person name="Nichols A."/>
            <person name="Cepeda A.J."/>
            <person name="Yan W."/>
            <person name="Fan B."/>
            <person name="Jiang Y."/>
            <person name="Adhikari A."/>
            <person name="Zheng C.-J."/>
            <person name="Schuster L."/>
            <person name="Cowan T.M."/>
            <person name="Smanski M.J."/>
            <person name="Chevrette M.G."/>
            <person name="De Carvalho L.P.S."/>
            <person name="Shen B."/>
        </authorList>
    </citation>
    <scope>NUCLEOTIDE SEQUENCE [LARGE SCALE GENOMIC DNA]</scope>
    <source>
        <strain evidence="2 3">NPDC020979</strain>
    </source>
</reference>
<dbReference type="Proteomes" id="UP001611162">
    <property type="component" value="Unassembled WGS sequence"/>
</dbReference>
<evidence type="ECO:0000313" key="2">
    <source>
        <dbReference type="EMBL" id="MFI0913524.1"/>
    </source>
</evidence>
<protein>
    <submittedName>
        <fullName evidence="2">DUF397 domain-containing protein</fullName>
    </submittedName>
</protein>
<feature type="domain" description="DUF397" evidence="1">
    <location>
        <begin position="29"/>
        <end position="81"/>
    </location>
</feature>
<name>A0ABW7TAS2_9ACTN</name>
<dbReference type="RefSeq" id="WP_397613820.1">
    <property type="nucleotide sequence ID" value="NZ_JBIRRB010000008.1"/>
</dbReference>
<keyword evidence="3" id="KW-1185">Reference proteome</keyword>
<feature type="domain" description="DUF397" evidence="1">
    <location>
        <begin position="5"/>
        <end position="27"/>
    </location>
</feature>
<comment type="caution">
    <text evidence="2">The sequence shown here is derived from an EMBL/GenBank/DDBJ whole genome shotgun (WGS) entry which is preliminary data.</text>
</comment>
<proteinExistence type="predicted"/>
<organism evidence="2 3">
    <name type="scientific">Streptomyces abikoensis</name>
    <dbReference type="NCBI Taxonomy" id="97398"/>
    <lineage>
        <taxon>Bacteria</taxon>
        <taxon>Bacillati</taxon>
        <taxon>Actinomycetota</taxon>
        <taxon>Actinomycetes</taxon>
        <taxon>Kitasatosporales</taxon>
        <taxon>Streptomycetaceae</taxon>
        <taxon>Streptomyces</taxon>
    </lineage>
</organism>
<accession>A0ABW7TAS2</accession>
<dbReference type="EMBL" id="JBIRRB010000008">
    <property type="protein sequence ID" value="MFI0913524.1"/>
    <property type="molecule type" value="Genomic_DNA"/>
</dbReference>
<dbReference type="Pfam" id="PF04149">
    <property type="entry name" value="DUF397"/>
    <property type="match status" value="2"/>
</dbReference>
<sequence>MRRTMWQKSSFSGNGPGNECVEVAAVGEAWRKSSFSGTGPGNDCVEVTAAQAAIALRESDAPGTVIATEPAAFAALIRTVKTALRA</sequence>
<evidence type="ECO:0000259" key="1">
    <source>
        <dbReference type="Pfam" id="PF04149"/>
    </source>
</evidence>